<dbReference type="RefSeq" id="XP_039238111.1">
    <property type="nucleotide sequence ID" value="XM_039382177.1"/>
</dbReference>
<protein>
    <submittedName>
        <fullName evidence="2">Uncharacterized protein LOC120323427</fullName>
    </submittedName>
</protein>
<reference evidence="2" key="1">
    <citation type="submission" date="2025-08" db="UniProtKB">
        <authorList>
            <consortium name="RefSeq"/>
        </authorList>
    </citation>
    <scope>IDENTIFICATION</scope>
    <source>
        <tissue evidence="2">Muscle</tissue>
    </source>
</reference>
<dbReference type="InParanoid" id="A0A7R5K8X8"/>
<organism evidence="1 2">
    <name type="scientific">Pipra filicauda</name>
    <name type="common">Wire-tailed manakin</name>
    <dbReference type="NCBI Taxonomy" id="649802"/>
    <lineage>
        <taxon>Eukaryota</taxon>
        <taxon>Metazoa</taxon>
        <taxon>Chordata</taxon>
        <taxon>Craniata</taxon>
        <taxon>Vertebrata</taxon>
        <taxon>Euteleostomi</taxon>
        <taxon>Archelosauria</taxon>
        <taxon>Archosauria</taxon>
        <taxon>Dinosauria</taxon>
        <taxon>Saurischia</taxon>
        <taxon>Theropoda</taxon>
        <taxon>Coelurosauria</taxon>
        <taxon>Aves</taxon>
        <taxon>Neognathae</taxon>
        <taxon>Neoaves</taxon>
        <taxon>Telluraves</taxon>
        <taxon>Australaves</taxon>
        <taxon>Passeriformes</taxon>
        <taxon>Pipridae</taxon>
        <taxon>Pipra</taxon>
    </lineage>
</organism>
<keyword evidence="1" id="KW-1185">Reference proteome</keyword>
<sequence>MKDRAPKESSSPAEVPQVILAKPSQTQMGGTVAASGGRLCDLYSLQLGKDRSRAEEYLRQRLLYPKDPEATVREVTLRFISEPQPLESLFRQPGPHPCSCTNIVAQPWGCPSPSCHMLGLNLPPPPLPMQLGLMATLLSSTPLSYWWFLGSSLLRGRRAGPGATLLGARWGAEADGALSLGVATRHLQDQSTEKLDEICSALQPLKTVGNDFISYLATQAILILTALNLQQNPRFNLQALFFWCY</sequence>
<dbReference type="GeneID" id="120323427"/>
<evidence type="ECO:0000313" key="2">
    <source>
        <dbReference type="RefSeq" id="XP_039238111.1"/>
    </source>
</evidence>
<proteinExistence type="predicted"/>
<evidence type="ECO:0000313" key="1">
    <source>
        <dbReference type="Proteomes" id="UP000504627"/>
    </source>
</evidence>
<dbReference type="AlphaFoldDB" id="A0A7R5K8X8"/>
<dbReference type="Proteomes" id="UP000504627">
    <property type="component" value="Unplaced"/>
</dbReference>
<accession>A0A7R5K8X8</accession>
<gene>
    <name evidence="2" type="primary">LOC120323427</name>
</gene>
<name>A0A7R5K8X8_9PASS</name>